<feature type="compositionally biased region" description="Polar residues" evidence="4">
    <location>
        <begin position="1135"/>
        <end position="1157"/>
    </location>
</feature>
<dbReference type="RefSeq" id="XP_018541253.1">
    <property type="nucleotide sequence ID" value="XM_018685737.2"/>
</dbReference>
<feature type="compositionally biased region" description="Basic and acidic residues" evidence="4">
    <location>
        <begin position="1439"/>
        <end position="1449"/>
    </location>
</feature>
<feature type="compositionally biased region" description="Basic and acidic residues" evidence="4">
    <location>
        <begin position="3545"/>
        <end position="3562"/>
    </location>
</feature>
<dbReference type="InterPro" id="IPR027417">
    <property type="entry name" value="P-loop_NTPase"/>
</dbReference>
<feature type="compositionally biased region" description="Low complexity" evidence="4">
    <location>
        <begin position="1423"/>
        <end position="1436"/>
    </location>
</feature>
<keyword evidence="1" id="KW-0547">Nucleotide-binding</keyword>
<feature type="region of interest" description="Disordered" evidence="4">
    <location>
        <begin position="2293"/>
        <end position="2389"/>
    </location>
</feature>
<feature type="compositionally biased region" description="Polar residues" evidence="4">
    <location>
        <begin position="630"/>
        <end position="642"/>
    </location>
</feature>
<feature type="region of interest" description="Disordered" evidence="4">
    <location>
        <begin position="2228"/>
        <end position="2248"/>
    </location>
</feature>
<dbReference type="PRINTS" id="PR00449">
    <property type="entry name" value="RASTRNSFRMNG"/>
</dbReference>
<feature type="compositionally biased region" description="Basic and acidic residues" evidence="4">
    <location>
        <begin position="1643"/>
        <end position="1655"/>
    </location>
</feature>
<organism evidence="5 6">
    <name type="scientific">Lates calcarifer</name>
    <name type="common">Barramundi</name>
    <name type="synonym">Holocentrus calcarifer</name>
    <dbReference type="NCBI Taxonomy" id="8187"/>
    <lineage>
        <taxon>Eukaryota</taxon>
        <taxon>Metazoa</taxon>
        <taxon>Chordata</taxon>
        <taxon>Craniata</taxon>
        <taxon>Vertebrata</taxon>
        <taxon>Euteleostomi</taxon>
        <taxon>Actinopterygii</taxon>
        <taxon>Neopterygii</taxon>
        <taxon>Teleostei</taxon>
        <taxon>Neoteleostei</taxon>
        <taxon>Acanthomorphata</taxon>
        <taxon>Carangaria</taxon>
        <taxon>Carangaria incertae sedis</taxon>
        <taxon>Centropomidae</taxon>
        <taxon>Lates</taxon>
    </lineage>
</organism>
<feature type="compositionally biased region" description="Acidic residues" evidence="4">
    <location>
        <begin position="1296"/>
        <end position="1309"/>
    </location>
</feature>
<keyword evidence="6" id="KW-1185">Reference proteome</keyword>
<feature type="compositionally biased region" description="Basic and acidic residues" evidence="4">
    <location>
        <begin position="1575"/>
        <end position="1600"/>
    </location>
</feature>
<feature type="compositionally biased region" description="Basic and acidic residues" evidence="4">
    <location>
        <begin position="2370"/>
        <end position="2385"/>
    </location>
</feature>
<feature type="region of interest" description="Disordered" evidence="4">
    <location>
        <begin position="3545"/>
        <end position="3659"/>
    </location>
</feature>
<feature type="compositionally biased region" description="Basic and acidic residues" evidence="4">
    <location>
        <begin position="3570"/>
        <end position="3580"/>
    </location>
</feature>
<feature type="compositionally biased region" description="Basic and acidic residues" evidence="4">
    <location>
        <begin position="3643"/>
        <end position="3659"/>
    </location>
</feature>
<feature type="compositionally biased region" description="Basic and acidic residues" evidence="4">
    <location>
        <begin position="2505"/>
        <end position="2530"/>
    </location>
</feature>
<dbReference type="Proteomes" id="UP000314980">
    <property type="component" value="Unassembled WGS sequence"/>
</dbReference>
<feature type="compositionally biased region" description="Low complexity" evidence="4">
    <location>
        <begin position="2601"/>
        <end position="2612"/>
    </location>
</feature>
<reference evidence="7" key="2">
    <citation type="submission" date="2025-04" db="UniProtKB">
        <authorList>
            <consortium name="RefSeq"/>
        </authorList>
    </citation>
    <scope>IDENTIFICATION</scope>
    <source>
        <tissue evidence="7">Brain</tissue>
    </source>
</reference>
<dbReference type="PROSITE" id="PS51420">
    <property type="entry name" value="RHO"/>
    <property type="match status" value="1"/>
</dbReference>
<dbReference type="Pfam" id="PF00071">
    <property type="entry name" value="Ras"/>
    <property type="match status" value="1"/>
</dbReference>
<feature type="compositionally biased region" description="Low complexity" evidence="4">
    <location>
        <begin position="1889"/>
        <end position="1902"/>
    </location>
</feature>
<feature type="compositionally biased region" description="Basic and acidic residues" evidence="4">
    <location>
        <begin position="2474"/>
        <end position="2490"/>
    </location>
</feature>
<feature type="compositionally biased region" description="Basic residues" evidence="4">
    <location>
        <begin position="74"/>
        <end position="86"/>
    </location>
</feature>
<sequence length="4318" mass="483673">MSAQRTKKKRLGSRRWVANQNEIPNADEFPVMDSTSVAQRHTPDGDNESLSLSSNPDSSQSETQHPPSPDLTLNRRKLGSRRKNKERQHVRDSALEAREEVEDNNWDNEALETAQISLTVQSERQEVCQGSEDNISATHDNSLNSATAPGYSSEDQNPTTTNCPEDVLEIVIPKNGNQQAHKDENETDSKAISYSFKLVETKFEVTDNSDVLQSEEVKENAHLVSNSDLTSLNVLSCSAVDQQLIDQLNTRQVTEEFTSVHSASEKENRERDEGLLGQDVNLQGNYLVSESHVESEVIGFSTTAEITTDKNSNRQNIKCESSVEQVTFSIPTEELTENQTEQFSLPLDSESQTTSVSMEKQIDTDFNPTVNRRKLGSRRKNKGQQHVKDCVAEEEVVENVIGNDASETTKMPLLIETAVQIKSVETMLEGMEKSDTQLSGQVKETAHLVGISELNSSTLHPAPSVDQQLSSVREMPDEEPLSMFSVTYAESKERDKDTELLKEWGILQANNLVSESHVKSDSVESLMTPEISTEKNSMGEHTEPERSAERMTVSSPKEELLHSSSSEVRGNQHSEDAVSKVHVEEVNPTEMQADYSSESLIHSAMSEIYFPNLTDQAEVSDTYQSDLNVTSVDDSATTQEVSNPDDKQDEHPKKESNVEAFDQIHENYHVYETKKPQTSDMEGADTSLGQVYEAEGQLENDIKSASEQTSHQEREGLLSEMEESKTSLQSLQSETNAPLDSQPQDNSVKIDEQNDTDFNPIGNRRKLGSSRRNKRQQQVKGSVAESHHKPTEDVVGKSRNDEPLETTKMSLMIKTAVQEISMEGKNQFVPSQTEEVSDEVKENALVRTSELTSISLQVDQQVIDQSNIRRMADEEPSCVYSVTDSGNKERDEDTDMLKQWGILQANNLVSGSHDKSDYIRSPMTLQISTEKSSPGQHKETKRSVEQATVSSPKEKLSTNNEQNEHSSSSEVRGTQHSEDAVNEVHVEEVNPTEMQEIHLIAYSSESGIHDTTENSEIFTNLTDRTEVSDTYQSELSVTSVDDSATTQTEVSNPDDEQDEHPTKESNVEAFDQINEYYHVNETKKPQTTDTERADASLGQVYEGEGQLENDIKSTAEQTSHQEKEGLLSEMEESKASLQSLQSETNAPLESQDTNTVINPIGNRRKLGSSRRKKGREHVKDSISELHHEPTEEDVDDIKGNEAFKTRSLTSLTTSQEELTQEREHDIMSVTYDNSLYPASTPDYSSEVQNPTTTNYLGTDPESLIPKSENLQEVHDERETDFKVGESDQLVDATLEGMDESDTLQSEEDNSTLYSEDTLNEVHEQEVNPTQIQKSHESDSFFESVIHTTAENADTYYGNLRDHEEVRDKHQPDLIVKSIDDPVTKQEVSDPDDTQDEYHTKESNVDAECSVEQATVSSPKEELSTNNEQNEHSSSSEVRGTQHSEDAVNEVHVEEVNPTEMQEIHLIAYSSESGIHNTTENSEIFTNLTDRAEVSDTYQSELSVTSVDDSATTQTEVSNPDGEQDEHPTKESNVEAFDQINEYYHVNETKKPQTTDTERADTSLGQVYEGEGQLENDIKSTAEQTSHQEKEGLLSEMEESKASLQSLQSETNAPLESQDTNTVINPIGNRRKLGSSRRKKGREHVKDSISELHHEPTEEDVDDIKGNEAFKTRSLTSLTTSQEELTQEREHDIMSVTYDNSLYPASTPDYSSEVQNPTTTNYLGTDPESLIPKSENLQEVHDERETDFKVEESDQLVDATLEGMDESDTLQSEEDNSTLYSEDTLNEVHEQEVNPTQIQKSHESDSFFESVIHTTAENADTYYGNLRDHEEVRDKHQPDLIVKSIDDPVTKQEVSDPDDTQDEYHTKESNVDAECSVEQATVSSPKEELSTNNEQNEHSSSSEVRGTQHSEDAVNEVHVEEVNPTEMQEIHLIAYSSESGIHNTTENSEIFTNLTDRAEVSDTYQSELSVTSVDDSATTQTEVSNPDGEQDEHPTKESNVEAFDQINEYYHVNETKKPQTTDTERADASLGQVYEGEGQLENDIKSTAEQTSHQEKEGLLSEMEESKASLQSLQSETNVPLESQDTIINPIGNRRKLGSSRRKKGQEHVKDSISELHHEPTEEDVDDIKGNEAFKTRSLTSLTTSQEELSQEREHDIMSVTYDNSLYPASTPDYSSEVQNPTTTTNYLGTDPESLIPKSENLQEVHDERETDFKVEESDQLVDATLEGMNESDTLQSEEDNSTLYSEDTVNEVHEQEVNPTQIQKSHESDSFFESVIHTTAENADTYYGNLRDHEEVRDKHQPDLTVKSIDDPVTKQEVSDPDDTQDEYHTKESNVDAECSVEQATVSSPKEELSTNNEQNEHSSSSEVRGTQHSEDAVNEVHVEEVNPTEMQEIHLISYSSESGIHNTTENSEIFTNLTDRAEVSDTYQSELSVTSFDDSATTQEVSNPDDEQDEHPTKESNEEAFDQINEYYHVNETKKPQTTDTERADTSLGQVYEGEGQLENDIKSTAEQTSHQEKEGLLSEMEESKASLQSLQSETNALLESQDTDTVINPIGNRRKLGSSRRKKGREHVKDSVAESHHKPTEEDVEDIRSNEALKTRSLTSLTTSQEELTEEREHDIMSVTYDNSLYQASMPDYSSEVQNLATTSNPETDLESLIPKNENLQEVHDERETDFKVEESDQLVDATLEGMDESYTLQSEEVNSTLYSVDTVNEVDEQEVNPTQMQKSHESDSFFESVIHDTAENSDTCYGNLRDHEEVRDKHQPDLSVKITDDSATMQEVSNPDDKPDEHPTKESNVEAFDQIHENYHVYDTKKPQTSDRERADSFLGQVYEGEGQIENDIKSTAEQTGHQEKEGLSSEMEESKASLQSLQSDTNAPGDLQPKDTSVKTDEQKDTDTDINPIGNRRKLGSSRRKKGREHVKDSVAESHHKPTEEDVEDIRSNEALKTRLLTSLTTSQEELTQKREHDIMSVTYDNSLYPMSPSEVKNPATANYPETDLESDDIEKPQSSDIVRAGIALGQVYKNEGQVEHDIKPPAEQTGHQEREGLLSEMEESAFSPQTLQSETTTPLDSQPQDNSVKIDEQKDTNHNPTGNRRKLGSSRRNKGQQHVKDSVAESHHKPTEDVVQNTMDDKPLETTKMSLMNETAVQETAMEIMLEGNDQLVPSQTEDVNDEVKKLTSVSVHSSPTVDQQVIDQSNVWEMPDEEPPSVYSVTNTESRERDEDTELLRQWGILQANNLVGEPHVKSVDVKSPMTLEISTEKSSLGQHTEYSVEQATVSSPKEELSINEEQSEHVSLYEVRGAQHSDNAVHEMHEEEELNPTEMEKMHQMDYTSVKESKSEIKSPLDSQPMDNSQSIKEETHSSFKPTGNRRKLGSSRRNKGRQHVPFSITEPSPELKEEAEEVDEVSKTEEIPDFKPAEKIRKFRTTNTEKMPEDISTITPRSDKDDFLKSTEEVNEEEKKHTEELENLTPLTGYDTDKIDLIQSAEATVGKDDSDTQNISYHDDNTNTRLVTSGDQEEAFQVQNSLGQEIYVQQIKYMKETEGDVTVKDYSTEAERSMDAQGPGQDEVKKEGEDPANKYYAAMPMDVSEQSGISSAGDASNSQQDMQENTPVDNSENLQGKFKQKRRKLGSTRRTQLNRKQEGEMDNKDETKESNLDMEVYVTNVDRVEVVEELPLIQGNTSDLQNTQRNMISVTDDSVARLPALSASHNEEVVSPVTFVHGADARDGEGNVDVSVKSPQPDDFTSTEMQTTSVATRRHRRSVNQLPPPNTEGAINTDSGITGSFGETVQSTQNDEQSPQGIKEIQEQGLKSTEAPSVAVAEVGKVKSVVRGGAGEEHKNDEQSTEEPNNVNEGAHNTNVEMKNASPNFSATNRRRKLGSSRRNLVLRTKGEDLNQKQEVDNEETATSVGDISTESVSGIEEKVPQLQDEHKDSDSEEKKEKVLETVEYSYAGESQSEPLTHRTVEENPPSQPVEPEHQQAPHDLPAKPSTSPKRDVMSETAAGGRRRKLGSSRKSHGHQNFEEQTATEVRMRDVSSLTDESAIRTTEEHREGSLGLDKISEVDERDEKPLSNISILKATEHSRPVSVAPKPVTPVQDPYTEIRLGRESLNKVSLAGDLTGANARSKGYNVLMVGDSSVGKTSFMKRAQSGKFSLDIPASVGLDSCKWTVVVDGKPVVLHLWDTAGQERFRSITRQVFHKAQAFLLMYDITSPQSFSAISYWANCIQEGAAENVTVLLLGNKSDHAERKVKTQEGESLAKEYNFEFMECSAATGENVIHSLETVARMLSQKLDTREEAVVLHKEPPQRKRSGCC</sequence>
<feature type="compositionally biased region" description="Acidic residues" evidence="4">
    <location>
        <begin position="99"/>
        <end position="108"/>
    </location>
</feature>
<evidence type="ECO:0000256" key="3">
    <source>
        <dbReference type="ARBA" id="ARBA00023288"/>
    </source>
</evidence>
<feature type="region of interest" description="Disordered" evidence="4">
    <location>
        <begin position="1967"/>
        <end position="1998"/>
    </location>
</feature>
<feature type="compositionally biased region" description="Basic and acidic residues" evidence="4">
    <location>
        <begin position="3445"/>
        <end position="3468"/>
    </location>
</feature>
<feature type="compositionally biased region" description="Basic and acidic residues" evidence="4">
    <location>
        <begin position="2922"/>
        <end position="2943"/>
    </location>
</feature>
<feature type="compositionally biased region" description="Basic and acidic residues" evidence="4">
    <location>
        <begin position="644"/>
        <end position="677"/>
    </location>
</feature>
<feature type="compositionally biased region" description="Basic and acidic residues" evidence="4">
    <location>
        <begin position="3111"/>
        <end position="3125"/>
    </location>
</feature>
<feature type="compositionally biased region" description="Basic residues" evidence="4">
    <location>
        <begin position="3626"/>
        <end position="3635"/>
    </location>
</feature>
<feature type="region of interest" description="Disordered" evidence="4">
    <location>
        <begin position="2167"/>
        <end position="2196"/>
    </location>
</feature>
<feature type="compositionally biased region" description="Polar residues" evidence="4">
    <location>
        <begin position="2067"/>
        <end position="2086"/>
    </location>
</feature>
<feature type="compositionally biased region" description="Basic residues" evidence="4">
    <location>
        <begin position="2907"/>
        <end position="2921"/>
    </location>
</feature>
<feature type="compositionally biased region" description="Polar residues" evidence="4">
    <location>
        <begin position="2427"/>
        <end position="2447"/>
    </location>
</feature>
<feature type="compositionally biased region" description="Basic residues" evidence="4">
    <location>
        <begin position="2558"/>
        <end position="2572"/>
    </location>
</feature>
<feature type="compositionally biased region" description="Polar residues" evidence="4">
    <location>
        <begin position="1967"/>
        <end position="1983"/>
    </location>
</feature>
<feature type="compositionally biased region" description="Basic residues" evidence="4">
    <location>
        <begin position="371"/>
        <end position="385"/>
    </location>
</feature>
<feature type="compositionally biased region" description="Basic and acidic residues" evidence="4">
    <location>
        <begin position="1829"/>
        <end position="1853"/>
    </location>
</feature>
<keyword evidence="2" id="KW-0342">GTP-binding</keyword>
<feature type="region of interest" description="Disordered" evidence="4">
    <location>
        <begin position="2011"/>
        <end position="2128"/>
    </location>
</feature>
<dbReference type="PROSITE" id="PS51421">
    <property type="entry name" value="RAS"/>
    <property type="match status" value="1"/>
</dbReference>
<gene>
    <name evidence="5 7" type="primary">rab44</name>
</gene>
<feature type="region of interest" description="Disordered" evidence="4">
    <location>
        <begin position="3308"/>
        <end position="3476"/>
    </location>
</feature>
<dbReference type="GeneID" id="108889343"/>
<feature type="compositionally biased region" description="Low complexity" evidence="4">
    <location>
        <begin position="957"/>
        <end position="970"/>
    </location>
</feature>
<feature type="compositionally biased region" description="Basic and acidic residues" evidence="4">
    <location>
        <begin position="3893"/>
        <end position="3904"/>
    </location>
</feature>
<feature type="region of interest" description="Disordered" evidence="4">
    <location>
        <begin position="3054"/>
        <end position="3130"/>
    </location>
</feature>
<reference evidence="6" key="1">
    <citation type="submission" date="2015-09" db="EMBL/GenBank/DDBJ databases">
        <authorList>
            <person name="Sai Rama Sridatta P."/>
        </authorList>
    </citation>
    <scope>NUCLEOTIDE SEQUENCE [LARGE SCALE GENOMIC DNA]</scope>
</reference>
<feature type="compositionally biased region" description="Basic and acidic residues" evidence="4">
    <location>
        <begin position="1905"/>
        <end position="1916"/>
    </location>
</feature>
<feature type="compositionally biased region" description="Basic and acidic residues" evidence="4">
    <location>
        <begin position="1109"/>
        <end position="1134"/>
    </location>
</feature>
<feature type="compositionally biased region" description="Polar residues" evidence="4">
    <location>
        <begin position="3909"/>
        <end position="3921"/>
    </location>
</feature>
<dbReference type="SMART" id="SM00174">
    <property type="entry name" value="RHO"/>
    <property type="match status" value="1"/>
</dbReference>
<feature type="compositionally biased region" description="Polar residues" evidence="4">
    <location>
        <begin position="3263"/>
        <end position="3282"/>
    </location>
</feature>
<feature type="compositionally biased region" description="Basic and acidic residues" evidence="4">
    <location>
        <begin position="537"/>
        <end position="549"/>
    </location>
</feature>
<feature type="compositionally biased region" description="Basic residues" evidence="4">
    <location>
        <begin position="1"/>
        <end position="13"/>
    </location>
</feature>
<feature type="region of interest" description="Disordered" evidence="4">
    <location>
        <begin position="2427"/>
        <end position="2621"/>
    </location>
</feature>
<feature type="region of interest" description="Disordered" evidence="4">
    <location>
        <begin position="517"/>
        <end position="580"/>
    </location>
</feature>
<dbReference type="CDD" id="cd00154">
    <property type="entry name" value="Rab"/>
    <property type="match status" value="1"/>
</dbReference>
<feature type="compositionally biased region" description="Polar residues" evidence="4">
    <location>
        <begin position="153"/>
        <end position="162"/>
    </location>
</feature>
<name>A0A4W6D654_LATCA</name>
<dbReference type="InterPro" id="IPR050227">
    <property type="entry name" value="Rab"/>
</dbReference>
<dbReference type="KEGG" id="lcf:108889343"/>
<evidence type="ECO:0000256" key="1">
    <source>
        <dbReference type="ARBA" id="ARBA00022741"/>
    </source>
</evidence>
<feature type="compositionally biased region" description="Basic and acidic residues" evidence="4">
    <location>
        <begin position="3081"/>
        <end position="3090"/>
    </location>
</feature>
<feature type="region of interest" description="Disordered" evidence="4">
    <location>
        <begin position="1500"/>
        <end position="1664"/>
    </location>
</feature>
<feature type="region of interest" description="Disordered" evidence="4">
    <location>
        <begin position="1829"/>
        <end position="1916"/>
    </location>
</feature>
<feature type="region of interest" description="Disordered" evidence="4">
    <location>
        <begin position="1078"/>
        <end position="1198"/>
    </location>
</feature>
<dbReference type="PANTHER" id="PTHR47977">
    <property type="entry name" value="RAS-RELATED PROTEIN RAB"/>
    <property type="match status" value="1"/>
</dbReference>
<feature type="region of interest" description="Disordered" evidence="4">
    <location>
        <begin position="122"/>
        <end position="162"/>
    </location>
</feature>
<feature type="compositionally biased region" description="Basic and acidic residues" evidence="4">
    <location>
        <begin position="1544"/>
        <end position="1560"/>
    </location>
</feature>
<feature type="region of interest" description="Disordered" evidence="4">
    <location>
        <begin position="368"/>
        <end position="387"/>
    </location>
</feature>
<feature type="compositionally biased region" description="Polar residues" evidence="4">
    <location>
        <begin position="1237"/>
        <end position="1256"/>
    </location>
</feature>
<dbReference type="CTD" id="401258"/>
<dbReference type="InterPro" id="IPR001806">
    <property type="entry name" value="Small_GTPase"/>
</dbReference>
<feature type="region of interest" description="Disordered" evidence="4">
    <location>
        <begin position="1703"/>
        <end position="1731"/>
    </location>
</feature>
<dbReference type="SMART" id="SM00173">
    <property type="entry name" value="RAS"/>
    <property type="match status" value="1"/>
</dbReference>
<feature type="compositionally biased region" description="Low complexity" evidence="4">
    <location>
        <begin position="2354"/>
        <end position="2367"/>
    </location>
</feature>
<feature type="compositionally biased region" description="Basic residues" evidence="4">
    <location>
        <begin position="3096"/>
        <end position="3110"/>
    </location>
</feature>
<feature type="compositionally biased region" description="Polar residues" evidence="4">
    <location>
        <begin position="3348"/>
        <end position="3358"/>
    </location>
</feature>
<feature type="compositionally biased region" description="Polar residues" evidence="4">
    <location>
        <begin position="3850"/>
        <end position="3876"/>
    </location>
</feature>
<feature type="compositionally biased region" description="Polar residues" evidence="4">
    <location>
        <begin position="2167"/>
        <end position="2187"/>
    </location>
</feature>
<feature type="compositionally biased region" description="Basic and acidic residues" evidence="4">
    <location>
        <begin position="1078"/>
        <end position="1094"/>
    </location>
</feature>
<proteinExistence type="predicted"/>
<feature type="compositionally biased region" description="Polar residues" evidence="4">
    <location>
        <begin position="131"/>
        <end position="147"/>
    </location>
</feature>
<feature type="compositionally biased region" description="Basic and acidic residues" evidence="4">
    <location>
        <begin position="785"/>
        <end position="802"/>
    </location>
</feature>
<feature type="compositionally biased region" description="Polar residues" evidence="4">
    <location>
        <begin position="1601"/>
        <end position="1623"/>
    </location>
</feature>
<dbReference type="PROSITE" id="PS51419">
    <property type="entry name" value="RAB"/>
    <property type="match status" value="1"/>
</dbReference>
<feature type="region of interest" description="Disordered" evidence="4">
    <location>
        <begin position="630"/>
        <end position="805"/>
    </location>
</feature>
<feature type="region of interest" description="Disordered" evidence="4">
    <location>
        <begin position="1363"/>
        <end position="1449"/>
    </location>
</feature>
<feature type="region of interest" description="Disordered" evidence="4">
    <location>
        <begin position="3728"/>
        <end position="3805"/>
    </location>
</feature>
<feature type="compositionally biased region" description="Polar residues" evidence="4">
    <location>
        <begin position="1703"/>
        <end position="1722"/>
    </location>
</feature>
<evidence type="ECO:0000313" key="7">
    <source>
        <dbReference type="RefSeq" id="XP_018541253.1"/>
    </source>
</evidence>
<keyword evidence="3" id="KW-0449">Lipoprotein</keyword>
<feature type="compositionally biased region" description="Basic residues" evidence="4">
    <location>
        <begin position="763"/>
        <end position="777"/>
    </location>
</feature>
<dbReference type="OrthoDB" id="9989112at2759"/>
<dbReference type="NCBIfam" id="TIGR00231">
    <property type="entry name" value="small_GTP"/>
    <property type="match status" value="1"/>
</dbReference>
<feature type="compositionally biased region" description="Basic residues" evidence="4">
    <location>
        <begin position="3371"/>
        <end position="3386"/>
    </location>
</feature>
<feature type="region of interest" description="Disordered" evidence="4">
    <location>
        <begin position="2758"/>
        <end position="2943"/>
    </location>
</feature>
<feature type="region of interest" description="Disordered" evidence="4">
    <location>
        <begin position="1295"/>
        <end position="1337"/>
    </location>
</feature>
<dbReference type="Proteomes" id="UP000694890">
    <property type="component" value="Linkage group LG12"/>
</dbReference>
<protein>
    <submittedName>
        <fullName evidence="7">Uncharacterized protein rab44 isoform X1</fullName>
    </submittedName>
</protein>
<feature type="compositionally biased region" description="Basic and acidic residues" evidence="4">
    <location>
        <begin position="2293"/>
        <end position="2318"/>
    </location>
</feature>
<feature type="region of interest" description="Disordered" evidence="4">
    <location>
        <begin position="1237"/>
        <end position="1265"/>
    </location>
</feature>
<dbReference type="FunFam" id="3.40.50.300:FF:001129">
    <property type="entry name" value="ras-related protein Rab-44 isoform X2"/>
    <property type="match status" value="1"/>
</dbReference>
<feature type="compositionally biased region" description="Basic and acidic residues" evidence="4">
    <location>
        <begin position="87"/>
        <end position="98"/>
    </location>
</feature>
<feature type="compositionally biased region" description="Basic residues" evidence="4">
    <location>
        <begin position="4009"/>
        <end position="4022"/>
    </location>
</feature>
<feature type="compositionally biased region" description="Basic and acidic residues" evidence="4">
    <location>
        <begin position="2842"/>
        <end position="2867"/>
    </location>
</feature>
<feature type="compositionally biased region" description="Basic and acidic residues" evidence="4">
    <location>
        <begin position="3325"/>
        <end position="3346"/>
    </location>
</feature>
<feature type="compositionally biased region" description="Basic residues" evidence="4">
    <location>
        <begin position="1628"/>
        <end position="1642"/>
    </location>
</feature>
<feature type="compositionally biased region" description="Polar residues" evidence="4">
    <location>
        <begin position="3777"/>
        <end position="3804"/>
    </location>
</feature>
<evidence type="ECO:0000256" key="2">
    <source>
        <dbReference type="ARBA" id="ARBA00023134"/>
    </source>
</evidence>
<dbReference type="InterPro" id="IPR005225">
    <property type="entry name" value="Small_GTP-bd"/>
</dbReference>
<dbReference type="GeneTree" id="ENSGT00940000160379"/>
<feature type="region of interest" description="Disordered" evidence="4">
    <location>
        <begin position="1"/>
        <end position="108"/>
    </location>
</feature>
<dbReference type="SMART" id="SM00175">
    <property type="entry name" value="RAB"/>
    <property type="match status" value="1"/>
</dbReference>
<feature type="compositionally biased region" description="Low complexity" evidence="4">
    <location>
        <begin position="48"/>
        <end position="62"/>
    </location>
</feature>
<feature type="compositionally biased region" description="Basic residues" evidence="4">
    <location>
        <begin position="2092"/>
        <end position="2104"/>
    </location>
</feature>
<feature type="compositionally biased region" description="Basic and acidic residues" evidence="4">
    <location>
        <begin position="2758"/>
        <end position="2767"/>
    </location>
</feature>
<feature type="compositionally biased region" description="Basic and acidic residues" evidence="4">
    <location>
        <begin position="3408"/>
        <end position="3424"/>
    </location>
</feature>
<feature type="compositionally biased region" description="Basic and acidic residues" evidence="4">
    <location>
        <begin position="1177"/>
        <end position="1189"/>
    </location>
</feature>
<feature type="compositionally biased region" description="Basic and acidic residues" evidence="4">
    <location>
        <begin position="570"/>
        <end position="580"/>
    </location>
</feature>
<feature type="compositionally biased region" description="Polar residues" evidence="4">
    <location>
        <begin position="2868"/>
        <end position="2878"/>
    </location>
</feature>
<feature type="compositionally biased region" description="Basic and acidic residues" evidence="4">
    <location>
        <begin position="2041"/>
        <end position="2066"/>
    </location>
</feature>
<dbReference type="SMART" id="SM00176">
    <property type="entry name" value="RAN"/>
    <property type="match status" value="1"/>
</dbReference>
<feature type="compositionally biased region" description="Basic and acidic residues" evidence="4">
    <location>
        <begin position="2011"/>
        <end position="2026"/>
    </location>
</feature>
<dbReference type="InParanoid" id="A0A4W6D654"/>
<feature type="region of interest" description="Disordered" evidence="4">
    <location>
        <begin position="2982"/>
        <end position="3010"/>
    </location>
</feature>
<dbReference type="Ensembl" id="ENSLCAT00010020731.1">
    <property type="protein sequence ID" value="ENSLCAP00010020280.1"/>
    <property type="gene ID" value="ENSLCAG00010009588.1"/>
</dbReference>
<feature type="compositionally biased region" description="Polar residues" evidence="4">
    <location>
        <begin position="1500"/>
        <end position="1517"/>
    </location>
</feature>
<reference evidence="5" key="3">
    <citation type="submission" date="2025-05" db="UniProtKB">
        <authorList>
            <consortium name="Ensembl"/>
        </authorList>
    </citation>
    <scope>IDENTIFICATION</scope>
</reference>
<feature type="compositionally biased region" description="Polar residues" evidence="4">
    <location>
        <begin position="2531"/>
        <end position="2552"/>
    </location>
</feature>
<evidence type="ECO:0000313" key="5">
    <source>
        <dbReference type="Ensembl" id="ENSLCAP00010020280.1"/>
    </source>
</evidence>
<dbReference type="SUPFAM" id="SSF52540">
    <property type="entry name" value="P-loop containing nucleoside triphosphate hydrolases"/>
    <property type="match status" value="1"/>
</dbReference>
<feature type="compositionally biased region" description="Basic residues" evidence="4">
    <location>
        <begin position="1162"/>
        <end position="1176"/>
    </location>
</feature>
<feature type="region of interest" description="Disordered" evidence="4">
    <location>
        <begin position="928"/>
        <end position="980"/>
    </location>
</feature>
<feature type="compositionally biased region" description="Polar residues" evidence="4">
    <location>
        <begin position="1036"/>
        <end position="1051"/>
    </location>
</feature>
<feature type="compositionally biased region" description="Basic and acidic residues" evidence="4">
    <location>
        <begin position="2573"/>
        <end position="2600"/>
    </location>
</feature>
<feature type="compositionally biased region" description="Polar residues" evidence="4">
    <location>
        <begin position="3592"/>
        <end position="3622"/>
    </location>
</feature>
<evidence type="ECO:0000313" key="6">
    <source>
        <dbReference type="Proteomes" id="UP000314980"/>
    </source>
</evidence>
<dbReference type="STRING" id="8187.ENSLCAP00010020280"/>
<feature type="compositionally biased region" description="Basic and acidic residues" evidence="4">
    <location>
        <begin position="2884"/>
        <end position="2899"/>
    </location>
</feature>
<feature type="region of interest" description="Disordered" evidence="4">
    <location>
        <begin position="3204"/>
        <end position="3223"/>
    </location>
</feature>
<feature type="region of interest" description="Disordered" evidence="4">
    <location>
        <begin position="3833"/>
        <end position="4072"/>
    </location>
</feature>
<accession>A0A4W6D654</accession>
<feature type="compositionally biased region" description="Polar residues" evidence="4">
    <location>
        <begin position="3747"/>
        <end position="3759"/>
    </location>
</feature>
<feature type="compositionally biased region" description="Basic and acidic residues" evidence="4">
    <location>
        <begin position="3924"/>
        <end position="3949"/>
    </location>
</feature>
<dbReference type="GO" id="GO:0003924">
    <property type="term" value="F:GTPase activity"/>
    <property type="evidence" value="ECO:0007669"/>
    <property type="project" value="InterPro"/>
</dbReference>
<feature type="compositionally biased region" description="Basic and acidic residues" evidence="4">
    <location>
        <begin position="700"/>
        <end position="725"/>
    </location>
</feature>
<dbReference type="GO" id="GO:0005525">
    <property type="term" value="F:GTP binding"/>
    <property type="evidence" value="ECO:0007669"/>
    <property type="project" value="UniProtKB-KW"/>
</dbReference>
<evidence type="ECO:0000256" key="4">
    <source>
        <dbReference type="SAM" id="MobiDB-lite"/>
    </source>
</evidence>
<feature type="compositionally biased region" description="Basic and acidic residues" evidence="4">
    <location>
        <begin position="2105"/>
        <end position="2119"/>
    </location>
</feature>
<feature type="region of interest" description="Disordered" evidence="4">
    <location>
        <begin position="1036"/>
        <end position="1066"/>
    </location>
</feature>
<feature type="compositionally biased region" description="Polar residues" evidence="4">
    <location>
        <begin position="3059"/>
        <end position="3080"/>
    </location>
</feature>
<feature type="compositionally biased region" description="Basic and acidic residues" evidence="4">
    <location>
        <begin position="1363"/>
        <end position="1387"/>
    </location>
</feature>
<feature type="compositionally biased region" description="Basic and acidic residues" evidence="4">
    <location>
        <begin position="2786"/>
        <end position="2827"/>
    </location>
</feature>
<feature type="compositionally biased region" description="Basic and acidic residues" evidence="4">
    <location>
        <begin position="4046"/>
        <end position="4072"/>
    </location>
</feature>
<dbReference type="Gene3D" id="3.40.50.300">
    <property type="entry name" value="P-loop containing nucleotide triphosphate hydrolases"/>
    <property type="match status" value="1"/>
</dbReference>
<feature type="compositionally biased region" description="Polar residues" evidence="4">
    <location>
        <begin position="726"/>
        <end position="747"/>
    </location>
</feature>
<feature type="region of interest" description="Disordered" evidence="4">
    <location>
        <begin position="3263"/>
        <end position="3296"/>
    </location>
</feature>